<gene>
    <name evidence="2" type="ORF">ENSA7_74280</name>
</gene>
<sequence>MKWFALALLLNFAAPDPVPVQRPGDAVTWMFEWRAPAGCPDREQIIERIREYLPQLEDPPTRAAHAMLRIAAEVVVAGDTWQAHLRVSGRDGDQVRSFSAASCSELADASALIAAVALDPVLTARSVAAAAAPAPALAPPPSPEPDPTPEARPAPQPPRPTAPQPGSEGVPATSVVISEPPPTRNFKVGLRAQGHGSFGPTTTGYAAVGGGLALFDGLWRWQVEGGYWIPRRVSLADGRAGRFQAWWVGTRGCVVPSVNSLEFPLCPGVEAGQVIGAGIEPTTNRSRARYAWVAGVLGQGVNWVITDRVALATELTLLLPFTRGQFAIDGQAIQSITPVGVRGMLGLELRM</sequence>
<dbReference type="RefSeq" id="WP_106094198.1">
    <property type="nucleotide sequence ID" value="NZ_PVNL01000138.1"/>
</dbReference>
<feature type="region of interest" description="Disordered" evidence="1">
    <location>
        <begin position="133"/>
        <end position="185"/>
    </location>
</feature>
<dbReference type="OrthoDB" id="5530009at2"/>
<name>A0A2S9XQH6_9BACT</name>
<organism evidence="2 3">
    <name type="scientific">Enhygromyxa salina</name>
    <dbReference type="NCBI Taxonomy" id="215803"/>
    <lineage>
        <taxon>Bacteria</taxon>
        <taxon>Pseudomonadati</taxon>
        <taxon>Myxococcota</taxon>
        <taxon>Polyangia</taxon>
        <taxon>Nannocystales</taxon>
        <taxon>Nannocystaceae</taxon>
        <taxon>Enhygromyxa</taxon>
    </lineage>
</organism>
<feature type="compositionally biased region" description="Pro residues" evidence="1">
    <location>
        <begin position="136"/>
        <end position="163"/>
    </location>
</feature>
<evidence type="ECO:0000256" key="1">
    <source>
        <dbReference type="SAM" id="MobiDB-lite"/>
    </source>
</evidence>
<comment type="caution">
    <text evidence="2">The sequence shown here is derived from an EMBL/GenBank/DDBJ whole genome shotgun (WGS) entry which is preliminary data.</text>
</comment>
<accession>A0A2S9XQH6</accession>
<dbReference type="EMBL" id="PVNL01000138">
    <property type="protein sequence ID" value="PRP95114.1"/>
    <property type="molecule type" value="Genomic_DNA"/>
</dbReference>
<evidence type="ECO:0000313" key="2">
    <source>
        <dbReference type="EMBL" id="PRP95114.1"/>
    </source>
</evidence>
<dbReference type="AlphaFoldDB" id="A0A2S9XQH6"/>
<dbReference type="Proteomes" id="UP000238823">
    <property type="component" value="Unassembled WGS sequence"/>
</dbReference>
<proteinExistence type="predicted"/>
<reference evidence="2 3" key="1">
    <citation type="submission" date="2018-03" db="EMBL/GenBank/DDBJ databases">
        <title>Draft Genome Sequences of the Obligatory Marine Myxobacteria Enhygromyxa salina SWB007.</title>
        <authorList>
            <person name="Poehlein A."/>
            <person name="Moghaddam J.A."/>
            <person name="Harms H."/>
            <person name="Alanjari M."/>
            <person name="Koenig G.M."/>
            <person name="Daniel R."/>
            <person name="Schaeberle T.F."/>
        </authorList>
    </citation>
    <scope>NUCLEOTIDE SEQUENCE [LARGE SCALE GENOMIC DNA]</scope>
    <source>
        <strain evidence="2 3">SWB007</strain>
    </source>
</reference>
<evidence type="ECO:0000313" key="3">
    <source>
        <dbReference type="Proteomes" id="UP000238823"/>
    </source>
</evidence>
<protein>
    <submittedName>
        <fullName evidence="2">Uncharacterized protein</fullName>
    </submittedName>
</protein>